<reference evidence="9" key="1">
    <citation type="journal article" date="2014" name="Int. J. Syst. Evol. Microbiol.">
        <title>Complete genome sequence of Corynebacterium casei LMG S-19264T (=DSM 44701T), isolated from a smear-ripened cheese.</title>
        <authorList>
            <consortium name="US DOE Joint Genome Institute (JGI-PGF)"/>
            <person name="Walter F."/>
            <person name="Albersmeier A."/>
            <person name="Kalinowski J."/>
            <person name="Ruckert C."/>
        </authorList>
    </citation>
    <scope>NUCLEOTIDE SEQUENCE</scope>
    <source>
        <strain evidence="9">VKM B-1606</strain>
    </source>
</reference>
<proteinExistence type="inferred from homology"/>
<reference evidence="9" key="3">
    <citation type="submission" date="2023-01" db="EMBL/GenBank/DDBJ databases">
        <authorList>
            <person name="Sun Q."/>
            <person name="Evtushenko L."/>
        </authorList>
    </citation>
    <scope>NUCLEOTIDE SEQUENCE</scope>
    <source>
        <strain evidence="9">VKM B-1606</strain>
    </source>
</reference>
<dbReference type="RefSeq" id="WP_204948929.1">
    <property type="nucleotide sequence ID" value="NZ_BSFF01000002.1"/>
</dbReference>
<gene>
    <name evidence="9" type="primary">ssuB</name>
    <name evidence="9" type="ORF">GCM10008170_18300</name>
    <name evidence="10" type="ORF">JOD31_000727</name>
</gene>
<evidence type="ECO:0000313" key="9">
    <source>
        <dbReference type="EMBL" id="GLK55811.1"/>
    </source>
</evidence>
<dbReference type="Gene3D" id="3.40.50.300">
    <property type="entry name" value="P-loop containing nucleotide triphosphate hydrolases"/>
    <property type="match status" value="1"/>
</dbReference>
<dbReference type="InterPro" id="IPR017871">
    <property type="entry name" value="ABC_transporter-like_CS"/>
</dbReference>
<comment type="caution">
    <text evidence="9">The sequence shown here is derived from an EMBL/GenBank/DDBJ whole genome shotgun (WGS) entry which is preliminary data.</text>
</comment>
<dbReference type="Pfam" id="PF00005">
    <property type="entry name" value="ABC_tran"/>
    <property type="match status" value="1"/>
</dbReference>
<dbReference type="InterPro" id="IPR027417">
    <property type="entry name" value="P-loop_NTPase"/>
</dbReference>
<protein>
    <submittedName>
        <fullName evidence="9">Aliphatic sulfonates import ATP-binding protein SsuB</fullName>
    </submittedName>
    <submittedName>
        <fullName evidence="10">Sulfonate transport system ATP-binding protein</fullName>
        <ecNumber evidence="10">3.6.3.-</ecNumber>
    </submittedName>
</protein>
<keyword evidence="10" id="KW-0378">Hydrolase</keyword>
<evidence type="ECO:0000313" key="11">
    <source>
        <dbReference type="Proteomes" id="UP000758856"/>
    </source>
</evidence>
<evidence type="ECO:0000313" key="10">
    <source>
        <dbReference type="EMBL" id="MBM7850515.1"/>
    </source>
</evidence>
<dbReference type="EC" id="3.6.3.-" evidence="10"/>
<dbReference type="EMBL" id="JAFBCY010000001">
    <property type="protein sequence ID" value="MBM7850515.1"/>
    <property type="molecule type" value="Genomic_DNA"/>
</dbReference>
<dbReference type="Proteomes" id="UP000758856">
    <property type="component" value="Unassembled WGS sequence"/>
</dbReference>
<keyword evidence="2" id="KW-0813">Transport</keyword>
<evidence type="ECO:0000256" key="2">
    <source>
        <dbReference type="ARBA" id="ARBA00022448"/>
    </source>
</evidence>
<dbReference type="GO" id="GO:0016887">
    <property type="term" value="F:ATP hydrolysis activity"/>
    <property type="evidence" value="ECO:0007669"/>
    <property type="project" value="InterPro"/>
</dbReference>
<dbReference type="GO" id="GO:0005524">
    <property type="term" value="F:ATP binding"/>
    <property type="evidence" value="ECO:0007669"/>
    <property type="project" value="UniProtKB-KW"/>
</dbReference>
<dbReference type="InterPro" id="IPR050166">
    <property type="entry name" value="ABC_transporter_ATP-bind"/>
</dbReference>
<dbReference type="SUPFAM" id="SSF52540">
    <property type="entry name" value="P-loop containing nucleoside triphosphate hydrolases"/>
    <property type="match status" value="1"/>
</dbReference>
<evidence type="ECO:0000256" key="6">
    <source>
        <dbReference type="ARBA" id="ARBA00022967"/>
    </source>
</evidence>
<dbReference type="PROSITE" id="PS50893">
    <property type="entry name" value="ABC_TRANSPORTER_2"/>
    <property type="match status" value="1"/>
</dbReference>
<name>A0A9W6MSA2_9HYPH</name>
<dbReference type="PROSITE" id="PS00211">
    <property type="entry name" value="ABC_TRANSPORTER_1"/>
    <property type="match status" value="1"/>
</dbReference>
<evidence type="ECO:0000256" key="5">
    <source>
        <dbReference type="ARBA" id="ARBA00022840"/>
    </source>
</evidence>
<evidence type="ECO:0000256" key="3">
    <source>
        <dbReference type="ARBA" id="ARBA00022475"/>
    </source>
</evidence>
<keyword evidence="11" id="KW-1185">Reference proteome</keyword>
<reference evidence="10 11" key="2">
    <citation type="submission" date="2021-01" db="EMBL/GenBank/DDBJ databases">
        <title>Genomic Encyclopedia of Type Strains, Phase IV (KMG-IV): sequencing the most valuable type-strain genomes for metagenomic binning, comparative biology and taxonomic classification.</title>
        <authorList>
            <person name="Goeker M."/>
        </authorList>
    </citation>
    <scope>NUCLEOTIDE SEQUENCE [LARGE SCALE GENOMIC DNA]</scope>
    <source>
        <strain evidence="10 11">DSM 6130</strain>
    </source>
</reference>
<evidence type="ECO:0000259" key="8">
    <source>
        <dbReference type="PROSITE" id="PS50893"/>
    </source>
</evidence>
<keyword evidence="3" id="KW-1003">Cell membrane</keyword>
<dbReference type="SMART" id="SM00382">
    <property type="entry name" value="AAA"/>
    <property type="match status" value="1"/>
</dbReference>
<keyword evidence="7" id="KW-0472">Membrane</keyword>
<comment type="similarity">
    <text evidence="1">Belongs to the ABC transporter superfamily.</text>
</comment>
<evidence type="ECO:0000256" key="7">
    <source>
        <dbReference type="ARBA" id="ARBA00023136"/>
    </source>
</evidence>
<dbReference type="InterPro" id="IPR003439">
    <property type="entry name" value="ABC_transporter-like_ATP-bd"/>
</dbReference>
<dbReference type="PANTHER" id="PTHR42788:SF17">
    <property type="entry name" value="ALIPHATIC SULFONATES IMPORT ATP-BINDING PROTEIN SSUB"/>
    <property type="match status" value="1"/>
</dbReference>
<evidence type="ECO:0000256" key="4">
    <source>
        <dbReference type="ARBA" id="ARBA00022741"/>
    </source>
</evidence>
<keyword evidence="4" id="KW-0547">Nucleotide-binding</keyword>
<dbReference type="EMBL" id="BSFF01000002">
    <property type="protein sequence ID" value="GLK55811.1"/>
    <property type="molecule type" value="Genomic_DNA"/>
</dbReference>
<dbReference type="InterPro" id="IPR003593">
    <property type="entry name" value="AAA+_ATPase"/>
</dbReference>
<evidence type="ECO:0000256" key="1">
    <source>
        <dbReference type="ARBA" id="ARBA00005417"/>
    </source>
</evidence>
<sequence length="298" mass="31492">MTARTLSSRSFASRGLAAAFSPISDRRSGEPTRLSVAGRGATVTLRGLSKAFGSKPVLKGVDLHIPAGQFVAVVGKSGCGKSTLLRTILGLEAPTSGDVRVADAAPNVRSARIMFQEPRLLPWARVLDNVVVGVGDRSDKAAARAAAQAALAEVGLADRAGEWPSALSGGQKQRVALARALVSHPRLLALDEPLGALDALTRIEMQTLVERIWREQGFTAVLVTHDVSEALALADRVVLVEDGAIALDLAVDLPRPRRRGSPELARLEGIILDQLFNAGARPGDAEDAPERARQEVYA</sequence>
<dbReference type="AlphaFoldDB" id="A0A9W6MSA2"/>
<evidence type="ECO:0000313" key="12">
    <source>
        <dbReference type="Proteomes" id="UP001143400"/>
    </source>
</evidence>
<feature type="domain" description="ABC transporter" evidence="8">
    <location>
        <begin position="43"/>
        <end position="267"/>
    </location>
</feature>
<organism evidence="9 12">
    <name type="scientific">Methylopila capsulata</name>
    <dbReference type="NCBI Taxonomy" id="61654"/>
    <lineage>
        <taxon>Bacteria</taxon>
        <taxon>Pseudomonadati</taxon>
        <taxon>Pseudomonadota</taxon>
        <taxon>Alphaproteobacteria</taxon>
        <taxon>Hyphomicrobiales</taxon>
        <taxon>Methylopilaceae</taxon>
        <taxon>Methylopila</taxon>
    </lineage>
</organism>
<dbReference type="PANTHER" id="PTHR42788">
    <property type="entry name" value="TAURINE IMPORT ATP-BINDING PROTEIN-RELATED"/>
    <property type="match status" value="1"/>
</dbReference>
<keyword evidence="6" id="KW-1278">Translocase</keyword>
<accession>A0A9W6MSA2</accession>
<dbReference type="Proteomes" id="UP001143400">
    <property type="component" value="Unassembled WGS sequence"/>
</dbReference>
<keyword evidence="5 9" id="KW-0067">ATP-binding</keyword>